<dbReference type="PANTHER" id="PTHR31760:SF0">
    <property type="entry name" value="S-ADENOSYL-L-METHIONINE-DEPENDENT METHYLTRANSFERASES SUPERFAMILY PROTEIN"/>
    <property type="match status" value="1"/>
</dbReference>
<dbReference type="Gene3D" id="3.40.50.150">
    <property type="entry name" value="Vaccinia Virus protein VP39"/>
    <property type="match status" value="1"/>
</dbReference>
<dbReference type="GO" id="GO:0008168">
    <property type="term" value="F:methyltransferase activity"/>
    <property type="evidence" value="ECO:0007669"/>
    <property type="project" value="UniProtKB-KW"/>
</dbReference>
<reference evidence="7" key="2">
    <citation type="submission" date="2023-07" db="EMBL/GenBank/DDBJ databases">
        <authorList>
            <person name="Shen H."/>
        </authorList>
    </citation>
    <scope>NUCLEOTIDE SEQUENCE</scope>
    <source>
        <strain evidence="7">TNR-22</strain>
    </source>
</reference>
<dbReference type="InterPro" id="IPR003682">
    <property type="entry name" value="rRNA_ssu_MeTfrase_G"/>
</dbReference>
<dbReference type="PIRSF" id="PIRSF003078">
    <property type="entry name" value="GidB"/>
    <property type="match status" value="1"/>
</dbReference>
<evidence type="ECO:0000256" key="2">
    <source>
        <dbReference type="ARBA" id="ARBA00022552"/>
    </source>
</evidence>
<gene>
    <name evidence="6 7" type="primary">rsmG</name>
    <name evidence="7" type="ORF">Q4481_12250</name>
</gene>
<evidence type="ECO:0000313" key="7">
    <source>
        <dbReference type="EMBL" id="MDO6964730.1"/>
    </source>
</evidence>
<evidence type="ECO:0000256" key="6">
    <source>
        <dbReference type="HAMAP-Rule" id="MF_00074"/>
    </source>
</evidence>
<name>A0ABT8YLX8_9HYPH</name>
<proteinExistence type="inferred from homology"/>
<feature type="binding site" evidence="6">
    <location>
        <begin position="129"/>
        <end position="130"/>
    </location>
    <ligand>
        <name>S-adenosyl-L-methionine</name>
        <dbReference type="ChEBI" id="CHEBI:59789"/>
    </ligand>
</feature>
<comment type="caution">
    <text evidence="7">The sequence shown here is derived from an EMBL/GenBank/DDBJ whole genome shotgun (WGS) entry which is preliminary data.</text>
</comment>
<dbReference type="EC" id="2.1.1.170" evidence="6"/>
<dbReference type="PANTHER" id="PTHR31760">
    <property type="entry name" value="S-ADENOSYL-L-METHIONINE-DEPENDENT METHYLTRANSFERASES SUPERFAMILY PROTEIN"/>
    <property type="match status" value="1"/>
</dbReference>
<organism evidence="7 8">
    <name type="scientific">Rhizobium alvei</name>
    <dbReference type="NCBI Taxonomy" id="1132659"/>
    <lineage>
        <taxon>Bacteria</taxon>
        <taxon>Pseudomonadati</taxon>
        <taxon>Pseudomonadota</taxon>
        <taxon>Alphaproteobacteria</taxon>
        <taxon>Hyphomicrobiales</taxon>
        <taxon>Rhizobiaceae</taxon>
        <taxon>Rhizobium/Agrobacterium group</taxon>
        <taxon>Rhizobium</taxon>
    </lineage>
</organism>
<comment type="subcellular location">
    <subcellularLocation>
        <location evidence="6">Cytoplasm</location>
    </subcellularLocation>
</comment>
<evidence type="ECO:0000256" key="1">
    <source>
        <dbReference type="ARBA" id="ARBA00022490"/>
    </source>
</evidence>
<feature type="binding site" evidence="6">
    <location>
        <position position="76"/>
    </location>
    <ligand>
        <name>S-adenosyl-L-methionine</name>
        <dbReference type="ChEBI" id="CHEBI:59789"/>
    </ligand>
</feature>
<accession>A0ABT8YLX8</accession>
<keyword evidence="1 6" id="KW-0963">Cytoplasm</keyword>
<dbReference type="Proteomes" id="UP001174932">
    <property type="component" value="Unassembled WGS sequence"/>
</dbReference>
<comment type="function">
    <text evidence="6">Specifically methylates the N7 position of guanine in position 527 of 16S rRNA.</text>
</comment>
<dbReference type="RefSeq" id="WP_304376663.1">
    <property type="nucleotide sequence ID" value="NZ_JAUOZU010000008.1"/>
</dbReference>
<dbReference type="InterPro" id="IPR029063">
    <property type="entry name" value="SAM-dependent_MTases_sf"/>
</dbReference>
<dbReference type="HAMAP" id="MF_00074">
    <property type="entry name" value="16SrRNA_methyltr_G"/>
    <property type="match status" value="1"/>
</dbReference>
<sequence>MTDSRLKSPVRNLNGKDVSRETMERLESFEETFVQWSRRINLVANSTKGDFWERHIADSAQIYQLGAKPGVWIDMGSGAGFPGLVTAIFLAEQGTGWVHLIESNNKKASFLRAAILATGARASVHCERIEIMPSKIDHADYVSARALADLSKLLEFIHPWSLRNPELKAFLHKGRDYQSELANSHRRWQFDLVEHPSSIEPDSVILEICGLQAKTTLPG</sequence>
<dbReference type="EMBL" id="JAUOZU010000008">
    <property type="protein sequence ID" value="MDO6964730.1"/>
    <property type="molecule type" value="Genomic_DNA"/>
</dbReference>
<evidence type="ECO:0000313" key="8">
    <source>
        <dbReference type="Proteomes" id="UP001174932"/>
    </source>
</evidence>
<comment type="caution">
    <text evidence="6">Lacks conserved residue(s) required for the propagation of feature annotation.</text>
</comment>
<dbReference type="SUPFAM" id="SSF53335">
    <property type="entry name" value="S-adenosyl-L-methionine-dependent methyltransferases"/>
    <property type="match status" value="1"/>
</dbReference>
<keyword evidence="4 6" id="KW-0808">Transferase</keyword>
<keyword evidence="5 6" id="KW-0949">S-adenosyl-L-methionine</keyword>
<feature type="binding site" evidence="6">
    <location>
        <position position="145"/>
    </location>
    <ligand>
        <name>S-adenosyl-L-methionine</name>
        <dbReference type="ChEBI" id="CHEBI:59789"/>
    </ligand>
</feature>
<comment type="catalytic activity">
    <reaction evidence="6">
        <text>guanosine(527) in 16S rRNA + S-adenosyl-L-methionine = N(7)-methylguanosine(527) in 16S rRNA + S-adenosyl-L-homocysteine</text>
        <dbReference type="Rhea" id="RHEA:42732"/>
        <dbReference type="Rhea" id="RHEA-COMP:10209"/>
        <dbReference type="Rhea" id="RHEA-COMP:10210"/>
        <dbReference type="ChEBI" id="CHEBI:57856"/>
        <dbReference type="ChEBI" id="CHEBI:59789"/>
        <dbReference type="ChEBI" id="CHEBI:74269"/>
        <dbReference type="ChEBI" id="CHEBI:74480"/>
        <dbReference type="EC" id="2.1.1.170"/>
    </reaction>
</comment>
<evidence type="ECO:0000256" key="3">
    <source>
        <dbReference type="ARBA" id="ARBA00022603"/>
    </source>
</evidence>
<dbReference type="NCBIfam" id="TIGR00138">
    <property type="entry name" value="rsmG_gidB"/>
    <property type="match status" value="1"/>
</dbReference>
<dbReference type="GO" id="GO:0032259">
    <property type="term" value="P:methylation"/>
    <property type="evidence" value="ECO:0007669"/>
    <property type="project" value="UniProtKB-KW"/>
</dbReference>
<evidence type="ECO:0000256" key="4">
    <source>
        <dbReference type="ARBA" id="ARBA00022679"/>
    </source>
</evidence>
<protein>
    <recommendedName>
        <fullName evidence="6">Ribosomal RNA small subunit methyltransferase G</fullName>
        <ecNumber evidence="6">2.1.1.170</ecNumber>
    </recommendedName>
    <alternativeName>
        <fullName evidence="6">16S rRNA 7-methylguanosine methyltransferase</fullName>
        <shortName evidence="6">16S rRNA m7G methyltransferase</shortName>
    </alternativeName>
</protein>
<keyword evidence="3 6" id="KW-0489">Methyltransferase</keyword>
<reference evidence="7" key="1">
    <citation type="journal article" date="2015" name="Int. J. Syst. Evol. Microbiol.">
        <title>Rhizobium alvei sp. nov., isolated from a freshwater river.</title>
        <authorList>
            <person name="Sheu S.Y."/>
            <person name="Huang H.W."/>
            <person name="Young C.C."/>
            <person name="Chen W.M."/>
        </authorList>
    </citation>
    <scope>NUCLEOTIDE SEQUENCE</scope>
    <source>
        <strain evidence="7">TNR-22</strain>
    </source>
</reference>
<comment type="similarity">
    <text evidence="6">Belongs to the methyltransferase superfamily. RNA methyltransferase RsmG family.</text>
</comment>
<dbReference type="Pfam" id="PF02527">
    <property type="entry name" value="GidB"/>
    <property type="match status" value="1"/>
</dbReference>
<evidence type="ECO:0000256" key="5">
    <source>
        <dbReference type="ARBA" id="ARBA00022691"/>
    </source>
</evidence>
<keyword evidence="8" id="KW-1185">Reference proteome</keyword>
<keyword evidence="2 6" id="KW-0698">rRNA processing</keyword>
<feature type="binding site" evidence="6">
    <location>
        <position position="81"/>
    </location>
    <ligand>
        <name>S-adenosyl-L-methionine</name>
        <dbReference type="ChEBI" id="CHEBI:59789"/>
    </ligand>
</feature>